<name>A0A811MWV8_9POAL</name>
<protein>
    <recommendedName>
        <fullName evidence="5">Fe2OG dioxygenase domain-containing protein</fullName>
    </recommendedName>
</protein>
<dbReference type="Proteomes" id="UP000604825">
    <property type="component" value="Unassembled WGS sequence"/>
</dbReference>
<reference evidence="6" key="1">
    <citation type="submission" date="2020-10" db="EMBL/GenBank/DDBJ databases">
        <authorList>
            <person name="Han B."/>
            <person name="Lu T."/>
            <person name="Zhao Q."/>
            <person name="Huang X."/>
            <person name="Zhao Y."/>
        </authorList>
    </citation>
    <scope>NUCLEOTIDE SEQUENCE</scope>
</reference>
<dbReference type="PROSITE" id="PS51471">
    <property type="entry name" value="FE2OG_OXY"/>
    <property type="match status" value="1"/>
</dbReference>
<dbReference type="GO" id="GO:0046872">
    <property type="term" value="F:metal ion binding"/>
    <property type="evidence" value="ECO:0007669"/>
    <property type="project" value="UniProtKB-KW"/>
</dbReference>
<dbReference type="AlphaFoldDB" id="A0A811MWV8"/>
<evidence type="ECO:0000313" key="7">
    <source>
        <dbReference type="Proteomes" id="UP000604825"/>
    </source>
</evidence>
<accession>A0A811MWV8</accession>
<evidence type="ECO:0000256" key="4">
    <source>
        <dbReference type="ARBA" id="ARBA00023004"/>
    </source>
</evidence>
<keyword evidence="3" id="KW-0560">Oxidoreductase</keyword>
<comment type="similarity">
    <text evidence="1">Belongs to the iron/ascorbate-dependent oxidoreductase family.</text>
</comment>
<dbReference type="InterPro" id="IPR005123">
    <property type="entry name" value="Oxoglu/Fe-dep_dioxygenase_dom"/>
</dbReference>
<dbReference type="OrthoDB" id="288590at2759"/>
<proteinExistence type="inferred from homology"/>
<dbReference type="Pfam" id="PF03171">
    <property type="entry name" value="2OG-FeII_Oxy"/>
    <property type="match status" value="1"/>
</dbReference>
<dbReference type="InterPro" id="IPR050295">
    <property type="entry name" value="Plant_2OG-oxidoreductases"/>
</dbReference>
<organism evidence="6 7">
    <name type="scientific">Miscanthus lutarioriparius</name>
    <dbReference type="NCBI Taxonomy" id="422564"/>
    <lineage>
        <taxon>Eukaryota</taxon>
        <taxon>Viridiplantae</taxon>
        <taxon>Streptophyta</taxon>
        <taxon>Embryophyta</taxon>
        <taxon>Tracheophyta</taxon>
        <taxon>Spermatophyta</taxon>
        <taxon>Magnoliopsida</taxon>
        <taxon>Liliopsida</taxon>
        <taxon>Poales</taxon>
        <taxon>Poaceae</taxon>
        <taxon>PACMAD clade</taxon>
        <taxon>Panicoideae</taxon>
        <taxon>Andropogonodae</taxon>
        <taxon>Andropogoneae</taxon>
        <taxon>Saccharinae</taxon>
        <taxon>Miscanthus</taxon>
    </lineage>
</organism>
<dbReference type="Pfam" id="PF14226">
    <property type="entry name" value="DIOX_N"/>
    <property type="match status" value="2"/>
</dbReference>
<evidence type="ECO:0000313" key="6">
    <source>
        <dbReference type="EMBL" id="CAD6212038.1"/>
    </source>
</evidence>
<dbReference type="InterPro" id="IPR044861">
    <property type="entry name" value="IPNS-like_FE2OG_OXY"/>
</dbReference>
<dbReference type="PANTHER" id="PTHR47991">
    <property type="entry name" value="OXOGLUTARATE/IRON-DEPENDENT DIOXYGENASE"/>
    <property type="match status" value="1"/>
</dbReference>
<gene>
    <name evidence="6" type="ORF">NCGR_LOCUS7846</name>
</gene>
<dbReference type="FunFam" id="2.60.120.330:FF:000001">
    <property type="entry name" value="Protein SRG1"/>
    <property type="match status" value="1"/>
</dbReference>
<dbReference type="InterPro" id="IPR027443">
    <property type="entry name" value="IPNS-like_sf"/>
</dbReference>
<evidence type="ECO:0000256" key="3">
    <source>
        <dbReference type="ARBA" id="ARBA00023002"/>
    </source>
</evidence>
<evidence type="ECO:0000256" key="1">
    <source>
        <dbReference type="ARBA" id="ARBA00008056"/>
    </source>
</evidence>
<keyword evidence="2" id="KW-0479">Metal-binding</keyword>
<dbReference type="Gene3D" id="2.60.120.330">
    <property type="entry name" value="B-lactam Antibiotic, Isopenicillin N Synthase, Chain"/>
    <property type="match status" value="2"/>
</dbReference>
<sequence>MAEIFEKMKVEFVSQDESVQVVADNVRGTGEVPERYVRSETKADPVIIDAEGYNLPVIDMSRLLHPDFSEEETAKLGSACEHWGFFQLVNHGMDGGLLQQIKADITNFFSLPLEEKLVVAIPPNGMEGFGHHFVFSKEQKLDWVDILFLATRPIEQRNLSFWPAKPSTFRDTLDKYSLQLSNVSAQLFKFMANNLGVDQEVFLSTFKGLPQSVRINYYPPCSQADRVLGLSPHTDGVGMTFLLHVNDVEGLQIRKDGKWFSVQAMHGALIVNIGDIIEILTNGRYKSVEHRAVINPNKERITIAAFHSIHLFCTIGPLQELLTADKARYKVIDGVEFTKGYFAAKLEGRRVQYKKICSEKNQSKQPPAPARSRKHQWLTLELQDLYQANVQELAQTCSRSDEQVPERYIRAEANTEHVITGYANSSATAIPIIDLSKLYDPQSSHEECSKLGYACQQWGFFQLINHGVPDEVIRNLREDIAEFFNLPLETKKAYSQLPNSLEGYGQAFVVSEEQKLDWADMFYLVVRPNEARDLWFWPAHPPSFRTSIDWYSLEVVKVARCLLEFMAKDMGAEPASLLETFSKGSHKASG</sequence>
<dbReference type="GO" id="GO:0016491">
    <property type="term" value="F:oxidoreductase activity"/>
    <property type="evidence" value="ECO:0007669"/>
    <property type="project" value="UniProtKB-KW"/>
</dbReference>
<dbReference type="InterPro" id="IPR026992">
    <property type="entry name" value="DIOX_N"/>
</dbReference>
<evidence type="ECO:0000259" key="5">
    <source>
        <dbReference type="PROSITE" id="PS51471"/>
    </source>
</evidence>
<evidence type="ECO:0000256" key="2">
    <source>
        <dbReference type="ARBA" id="ARBA00022723"/>
    </source>
</evidence>
<dbReference type="SUPFAM" id="SSF51197">
    <property type="entry name" value="Clavaminate synthase-like"/>
    <property type="match status" value="2"/>
</dbReference>
<keyword evidence="7" id="KW-1185">Reference proteome</keyword>
<comment type="caution">
    <text evidence="6">The sequence shown here is derived from an EMBL/GenBank/DDBJ whole genome shotgun (WGS) entry which is preliminary data.</text>
</comment>
<dbReference type="EMBL" id="CAJGYO010000002">
    <property type="protein sequence ID" value="CAD6212038.1"/>
    <property type="molecule type" value="Genomic_DNA"/>
</dbReference>
<keyword evidence="4" id="KW-0408">Iron</keyword>
<feature type="domain" description="Fe2OG dioxygenase" evidence="5">
    <location>
        <begin position="209"/>
        <end position="309"/>
    </location>
</feature>